<keyword evidence="2" id="KW-1185">Reference proteome</keyword>
<protein>
    <submittedName>
        <fullName evidence="1">Uncharacterized protein</fullName>
    </submittedName>
</protein>
<name>A0A4Q2DBE1_9AGAR</name>
<sequence length="272" mass="30836">MKYAEFPTQAALILTVEEDEVHIDQNNPALNDYMPTRFACEINRNETKRLRNIIRSWRHFNYHLHRRPQNSVNDAFPQVRMELHYLESTSDDYFSPEYQPTGENLLAKEPAHVPVSAVQDDVDPSVLGMTLYNDGPVPVYPYLFYFDPNELTITPWVMPAKGAGRGLVDAPLLPGSKLTLGYGNGGATPWEFVFTDDRSQDVGFFKLFLSSSPANFACLTRRKTPFEHDPAGHRLGEELDKEVKEATALETTLDSNTESWGVKLATVLQIRK</sequence>
<dbReference type="OrthoDB" id="3223806at2759"/>
<comment type="caution">
    <text evidence="1">The sequence shown here is derived from an EMBL/GenBank/DDBJ whole genome shotgun (WGS) entry which is preliminary data.</text>
</comment>
<dbReference type="Proteomes" id="UP000290288">
    <property type="component" value="Unassembled WGS sequence"/>
</dbReference>
<gene>
    <name evidence="1" type="ORF">EST38_g8864</name>
</gene>
<dbReference type="EMBL" id="SDEE01000381">
    <property type="protein sequence ID" value="RXW16990.1"/>
    <property type="molecule type" value="Genomic_DNA"/>
</dbReference>
<evidence type="ECO:0000313" key="1">
    <source>
        <dbReference type="EMBL" id="RXW16990.1"/>
    </source>
</evidence>
<accession>A0A4Q2DBE1</accession>
<evidence type="ECO:0000313" key="2">
    <source>
        <dbReference type="Proteomes" id="UP000290288"/>
    </source>
</evidence>
<reference evidence="1 2" key="1">
    <citation type="submission" date="2019-01" db="EMBL/GenBank/DDBJ databases">
        <title>Draft genome sequence of Psathyrella aberdarensis IHI B618.</title>
        <authorList>
            <person name="Buettner E."/>
            <person name="Kellner H."/>
        </authorList>
    </citation>
    <scope>NUCLEOTIDE SEQUENCE [LARGE SCALE GENOMIC DNA]</scope>
    <source>
        <strain evidence="1 2">IHI B618</strain>
    </source>
</reference>
<proteinExistence type="predicted"/>
<organism evidence="1 2">
    <name type="scientific">Candolleomyces aberdarensis</name>
    <dbReference type="NCBI Taxonomy" id="2316362"/>
    <lineage>
        <taxon>Eukaryota</taxon>
        <taxon>Fungi</taxon>
        <taxon>Dikarya</taxon>
        <taxon>Basidiomycota</taxon>
        <taxon>Agaricomycotina</taxon>
        <taxon>Agaricomycetes</taxon>
        <taxon>Agaricomycetidae</taxon>
        <taxon>Agaricales</taxon>
        <taxon>Agaricineae</taxon>
        <taxon>Psathyrellaceae</taxon>
        <taxon>Candolleomyces</taxon>
    </lineage>
</organism>
<dbReference type="AlphaFoldDB" id="A0A4Q2DBE1"/>